<dbReference type="AlphaFoldDB" id="A0A518DU12"/>
<keyword evidence="1" id="KW-0472">Membrane</keyword>
<keyword evidence="4" id="KW-1185">Reference proteome</keyword>
<dbReference type="SUPFAM" id="SSF54523">
    <property type="entry name" value="Pili subunits"/>
    <property type="match status" value="1"/>
</dbReference>
<dbReference type="KEGG" id="lcre:Pla8534_31470"/>
<dbReference type="InterPro" id="IPR011453">
    <property type="entry name" value="DUF1559"/>
</dbReference>
<dbReference type="InterPro" id="IPR045584">
    <property type="entry name" value="Pilin-like"/>
</dbReference>
<dbReference type="Pfam" id="PF07596">
    <property type="entry name" value="SBP_bac_10"/>
    <property type="match status" value="1"/>
</dbReference>
<evidence type="ECO:0000256" key="1">
    <source>
        <dbReference type="SAM" id="Phobius"/>
    </source>
</evidence>
<evidence type="ECO:0000259" key="2">
    <source>
        <dbReference type="Pfam" id="PF07596"/>
    </source>
</evidence>
<dbReference type="RefSeq" id="WP_145054087.1">
    <property type="nucleotide sequence ID" value="NZ_CP036433.1"/>
</dbReference>
<name>A0A518DU12_9BACT</name>
<dbReference type="PANTHER" id="PTHR30093:SF2">
    <property type="entry name" value="TYPE II SECRETION SYSTEM PROTEIN H"/>
    <property type="match status" value="1"/>
</dbReference>
<dbReference type="PANTHER" id="PTHR30093">
    <property type="entry name" value="GENERAL SECRETION PATHWAY PROTEIN G"/>
    <property type="match status" value="1"/>
</dbReference>
<accession>A0A518DU12</accession>
<dbReference type="EMBL" id="CP036433">
    <property type="protein sequence ID" value="QDU95332.1"/>
    <property type="molecule type" value="Genomic_DNA"/>
</dbReference>
<keyword evidence="1" id="KW-1133">Transmembrane helix</keyword>
<evidence type="ECO:0000313" key="3">
    <source>
        <dbReference type="EMBL" id="QDU95332.1"/>
    </source>
</evidence>
<evidence type="ECO:0000313" key="4">
    <source>
        <dbReference type="Proteomes" id="UP000317648"/>
    </source>
</evidence>
<sequence>MAIPFTCPHCGHRTAASEAYAGSSGPCAHCGAIVKLPGAKAELASPGKYLVHSGVVRSRGKGLNVLSVVVLAVVVAACGYLLFPAISTPREASRRSHCSNNLKQIGLALHGYHDQYRVFPPAFITDENGRPMHSWRVLILPYMEYGELYKEYNFDEPWDGPKNRQLMEQCPPIFHCPSDEGDKNSTRYRVVVGPGTGWKANASITIRDIADGTSNSVAVLETLRPGRNWLDPAPLTLDEALSPPQEQTDWTSGPRFPHLNGRQAVFFDGSTHFLPADLDAEKLGRLLLINDGEEIPRDLF</sequence>
<feature type="domain" description="DUF1559" evidence="2">
    <location>
        <begin position="89"/>
        <end position="186"/>
    </location>
</feature>
<dbReference type="Proteomes" id="UP000317648">
    <property type="component" value="Chromosome"/>
</dbReference>
<proteinExistence type="predicted"/>
<gene>
    <name evidence="3" type="ORF">Pla8534_31470</name>
</gene>
<keyword evidence="1" id="KW-0812">Transmembrane</keyword>
<feature type="transmembrane region" description="Helical" evidence="1">
    <location>
        <begin position="63"/>
        <end position="83"/>
    </location>
</feature>
<dbReference type="OrthoDB" id="285651at2"/>
<reference evidence="3 4" key="1">
    <citation type="submission" date="2019-02" db="EMBL/GenBank/DDBJ databases">
        <title>Deep-cultivation of Planctomycetes and their phenomic and genomic characterization uncovers novel biology.</title>
        <authorList>
            <person name="Wiegand S."/>
            <person name="Jogler M."/>
            <person name="Boedeker C."/>
            <person name="Pinto D."/>
            <person name="Vollmers J."/>
            <person name="Rivas-Marin E."/>
            <person name="Kohn T."/>
            <person name="Peeters S.H."/>
            <person name="Heuer A."/>
            <person name="Rast P."/>
            <person name="Oberbeckmann S."/>
            <person name="Bunk B."/>
            <person name="Jeske O."/>
            <person name="Meyerdierks A."/>
            <person name="Storesund J.E."/>
            <person name="Kallscheuer N."/>
            <person name="Luecker S."/>
            <person name="Lage O.M."/>
            <person name="Pohl T."/>
            <person name="Merkel B.J."/>
            <person name="Hornburger P."/>
            <person name="Mueller R.-W."/>
            <person name="Bruemmer F."/>
            <person name="Labrenz M."/>
            <person name="Spormann A.M."/>
            <person name="Op den Camp H."/>
            <person name="Overmann J."/>
            <person name="Amann R."/>
            <person name="Jetten M.S.M."/>
            <person name="Mascher T."/>
            <person name="Medema M.H."/>
            <person name="Devos D.P."/>
            <person name="Kaster A.-K."/>
            <person name="Ovreas L."/>
            <person name="Rohde M."/>
            <person name="Galperin M.Y."/>
            <person name="Jogler C."/>
        </authorList>
    </citation>
    <scope>NUCLEOTIDE SEQUENCE [LARGE SCALE GENOMIC DNA]</scope>
    <source>
        <strain evidence="3 4">Pla85_3_4</strain>
    </source>
</reference>
<protein>
    <recommendedName>
        <fullName evidence="2">DUF1559 domain-containing protein</fullName>
    </recommendedName>
</protein>
<organism evidence="3 4">
    <name type="scientific">Lignipirellula cremea</name>
    <dbReference type="NCBI Taxonomy" id="2528010"/>
    <lineage>
        <taxon>Bacteria</taxon>
        <taxon>Pseudomonadati</taxon>
        <taxon>Planctomycetota</taxon>
        <taxon>Planctomycetia</taxon>
        <taxon>Pirellulales</taxon>
        <taxon>Pirellulaceae</taxon>
        <taxon>Lignipirellula</taxon>
    </lineage>
</organism>